<dbReference type="AlphaFoldDB" id="A0A183KK19"/>
<dbReference type="EMBL" id="UZAK01037560">
    <property type="protein sequence ID" value="VDP59100.1"/>
    <property type="molecule type" value="Genomic_DNA"/>
</dbReference>
<dbReference type="Proteomes" id="UP000279833">
    <property type="component" value="Unassembled WGS sequence"/>
</dbReference>
<keyword evidence="2" id="KW-1185">Reference proteome</keyword>
<organism evidence="3">
    <name type="scientific">Schistosoma curassoni</name>
    <dbReference type="NCBI Taxonomy" id="6186"/>
    <lineage>
        <taxon>Eukaryota</taxon>
        <taxon>Metazoa</taxon>
        <taxon>Spiralia</taxon>
        <taxon>Lophotrochozoa</taxon>
        <taxon>Platyhelminthes</taxon>
        <taxon>Trematoda</taxon>
        <taxon>Digenea</taxon>
        <taxon>Strigeidida</taxon>
        <taxon>Schistosomatoidea</taxon>
        <taxon>Schistosomatidae</taxon>
        <taxon>Schistosoma</taxon>
    </lineage>
</organism>
<name>A0A183KK19_9TREM</name>
<evidence type="ECO:0000313" key="3">
    <source>
        <dbReference type="WBParaSite" id="SCUD_0001538201-mRNA-1"/>
    </source>
</evidence>
<reference evidence="3" key="1">
    <citation type="submission" date="2016-06" db="UniProtKB">
        <authorList>
            <consortium name="WormBaseParasite"/>
        </authorList>
    </citation>
    <scope>IDENTIFICATION</scope>
</reference>
<sequence>MRLEFLNIFKSFQFTGRSEIDMEVGCGVGSGAGDEEFVDNGDDTVSRLFNT</sequence>
<accession>A0A183KK19</accession>
<dbReference type="WBParaSite" id="SCUD_0001538201-mRNA-1">
    <property type="protein sequence ID" value="SCUD_0001538201-mRNA-1"/>
    <property type="gene ID" value="SCUD_0001538201"/>
</dbReference>
<proteinExistence type="predicted"/>
<reference evidence="1 2" key="2">
    <citation type="submission" date="2018-11" db="EMBL/GenBank/DDBJ databases">
        <authorList>
            <consortium name="Pathogen Informatics"/>
        </authorList>
    </citation>
    <scope>NUCLEOTIDE SEQUENCE [LARGE SCALE GENOMIC DNA]</scope>
    <source>
        <strain evidence="1">Dakar</strain>
        <strain evidence="2">Dakar, Senegal</strain>
    </source>
</reference>
<protein>
    <submittedName>
        <fullName evidence="1 3">Uncharacterized protein</fullName>
    </submittedName>
</protein>
<evidence type="ECO:0000313" key="2">
    <source>
        <dbReference type="Proteomes" id="UP000279833"/>
    </source>
</evidence>
<evidence type="ECO:0000313" key="1">
    <source>
        <dbReference type="EMBL" id="VDP59100.1"/>
    </source>
</evidence>
<gene>
    <name evidence="1" type="ORF">SCUD_LOCUS15379</name>
</gene>